<evidence type="ECO:0000256" key="8">
    <source>
        <dbReference type="ARBA" id="ARBA00023315"/>
    </source>
</evidence>
<feature type="active site" description="Proton acceptor; for dehydratase activity" evidence="9">
    <location>
        <position position="963"/>
    </location>
</feature>
<dbReference type="CDD" id="cd00833">
    <property type="entry name" value="PKS"/>
    <property type="match status" value="1"/>
</dbReference>
<dbReference type="InterPro" id="IPR049552">
    <property type="entry name" value="PKS_DH_N"/>
</dbReference>
<dbReference type="InterPro" id="IPR036291">
    <property type="entry name" value="NAD(P)-bd_dom_sf"/>
</dbReference>
<dbReference type="Gene3D" id="3.30.70.3290">
    <property type="match status" value="1"/>
</dbReference>
<evidence type="ECO:0000256" key="7">
    <source>
        <dbReference type="ARBA" id="ARBA00023268"/>
    </source>
</evidence>
<dbReference type="InterPro" id="IPR057326">
    <property type="entry name" value="KR_dom"/>
</dbReference>
<gene>
    <name evidence="13" type="ORF">GCM10022247_37800</name>
</gene>
<dbReference type="InterPro" id="IPR014043">
    <property type="entry name" value="Acyl_transferase_dom"/>
</dbReference>
<evidence type="ECO:0000259" key="11">
    <source>
        <dbReference type="PROSITE" id="PS52004"/>
    </source>
</evidence>
<dbReference type="PANTHER" id="PTHR43775:SF51">
    <property type="entry name" value="INACTIVE PHENOLPHTHIOCEROL SYNTHESIS POLYKETIDE SYNTHASE TYPE I PKS1-RELATED"/>
    <property type="match status" value="1"/>
</dbReference>
<dbReference type="PANTHER" id="PTHR43775">
    <property type="entry name" value="FATTY ACID SYNTHASE"/>
    <property type="match status" value="1"/>
</dbReference>
<accession>A0ABP7SHC1</accession>
<evidence type="ECO:0000259" key="10">
    <source>
        <dbReference type="PROSITE" id="PS50075"/>
    </source>
</evidence>
<dbReference type="CDD" id="cd08956">
    <property type="entry name" value="KR_3_FAS_SDR_x"/>
    <property type="match status" value="1"/>
</dbReference>
<evidence type="ECO:0000256" key="5">
    <source>
        <dbReference type="ARBA" id="ARBA00022679"/>
    </source>
</evidence>
<keyword evidence="6" id="KW-0045">Antibiotic biosynthesis</keyword>
<dbReference type="PROSITE" id="PS52019">
    <property type="entry name" value="PKS_MFAS_DH"/>
    <property type="match status" value="1"/>
</dbReference>
<dbReference type="SUPFAM" id="SSF55048">
    <property type="entry name" value="Probable ACP-binding domain of malonyl-CoA ACP transacylase"/>
    <property type="match status" value="1"/>
</dbReference>
<keyword evidence="5" id="KW-0808">Transferase</keyword>
<dbReference type="Gene3D" id="3.10.129.110">
    <property type="entry name" value="Polyketide synthase dehydratase"/>
    <property type="match status" value="1"/>
</dbReference>
<dbReference type="RefSeq" id="WP_344876528.1">
    <property type="nucleotide sequence ID" value="NZ_BAABAL010000013.1"/>
</dbReference>
<dbReference type="SMART" id="SM00823">
    <property type="entry name" value="PKS_PP"/>
    <property type="match status" value="1"/>
</dbReference>
<sequence length="1792" mass="189261">MLNEDKLRDYLKRTATDLRQARQRVRELENRDTEPIAIVSMSCRFPGGVRSPEDLWRLLSDGGDAISEFPVDRGWDLAGLYDPDPERSGKVYTRHGGFLHDVPEFDAGFFGISPREALAMDPQQRLLLESSWELFERAGIDPTSLKGSRTGVFAGLMYHDYASRLGATPESVEGLLSTGNSGSVASGRIAYTFGLEGPAVTVDTACSSSLVALHMAVQALRNGECTMALAGGVSVMSSPASFVEFSRQRGLAEDGRCKAFSDSADGASWSEGVGLLLVERLSDARRNGHPVLAVVRGSAVNQDGASNGLTAPNGPSQQRVILQALSNARLSTEDVDVVEAHGTGTNLGDPIEAQALLATYGQDRAEPLLLGSVKSNIGHTQAAAGVAGVIKVVLAMRKGVLPKTLHVDKPTSRVDWNAGAVRLATESTAWQPGARPRRAGVSSFGVSGTNSHVIIEEAPEAEAVEQQGSVLCPDAPVLPWVISGRGEEALRAQARRLLDFLKEGATPDPVDAGFSLATTRSGLSHRAAVLGASHAELLDGLRALSEGEASPRIVHGIAGTRPAKAVFVFPGQGSQWAGMAVELLDTCEVFRDRLTECDKALAPLVGWSVISVLRGADDAPAMEERVDVVQPVLWAIMVSLAALWRASGVQPAAVIGHSQGEIAAACVSGALSIEDAATVVALRSKALLDLSGRGGMVSVAVPHDRAVELVAPWNGKITIAAVNGPESTVVSGDADALDELMSFCAGEEIRARRVPVDYASHSVHVEDVRARVLEALSGVTPRKAEVPMLSTVTGEWLEGQEVDAAYWYQNLRETVRFQQAVQELTEQEYDLFIEVSPHPVLVMGVGDSVEAAGGEPKVVGTLRRGEGGWERFATSLAHAHTYGQKVDWPVVFGPEARRIDLPSYAFQRQRYWLEGGSALDVTAAGLGTADHPLLGATVETAGGEGVLLTGRLSPTTQPWIAEHSIGGVVVLPVSVLVELALKAGNHVGCEHLEELALHAPLVAQQGATQVQVQVSGMTGTGHRDVSIHARGTEGDSPQWTCHATGVLATKAPKAEFDLVSWPPADSEQIAVDGHYDGLSALGYHYGPAFQGLRAAWRRGDELFAEVELPGAERTRADAYGLHPVLLDAVVQTLTLAGGSGGSEGMGMPFAWNGVSIHSPGASTVRVRVRPVGEGAASFEVTDTHGFPVASVESLVVRPVSPQQIVAARAAGQDWMFDVQWVSQPVSPVEASPDFVVHRCSEGSVREVVNETLAKVQEWIADERDGRLVVVTNGAAALDGELPDPAQACAAAVVKSAQSEHPDRFLLVDGGGFEPLLGAIAALEEPQIAVRDGRLYAPRFGRLAASDSTARDWDPSGTVLLTGASGGLGMVLARHLVVERGVRHLVLTSRRGLDADGMAELHDELTGLGAHVDVVACDIAERSAVEDLLASIPASHPLTAVVHAAAALDDGVITALDAARMDTVLRPKVDGTMHLDELTRDLDLAAFVLFSSLSSVLGSAGAANYAAGNAFLDALALRRRAEGLPATSLVWGLWMSNGGMGDRITDADRGRMARAGVVPFSSEEGLALFDTAVATDLPVIVPARLDVPGLRAMAKAGSMPAQFRAVVGEVVPAKAAEESSALMRRLAGLDEADVERVLLDVVREQAAATLGLGDASTIEATSAFRELGFDSLTGVELRNRVNAVTGLRLKATLVFDHPSPIAIARLLRGNLAIEAVTEIPAVLHELDGLEATLAMIGPGDKVRDTVTARLKALLWKWTDTDSSQAASLDADDDIGVISDDEMFELIDNELGSR</sequence>
<feature type="region of interest" description="C-terminal hotdog fold" evidence="9">
    <location>
        <begin position="1066"/>
        <end position="1205"/>
    </location>
</feature>
<dbReference type="InterPro" id="IPR016036">
    <property type="entry name" value="Malonyl_transacylase_ACP-bd"/>
</dbReference>
<evidence type="ECO:0000313" key="14">
    <source>
        <dbReference type="Proteomes" id="UP001501747"/>
    </source>
</evidence>
<evidence type="ECO:0000256" key="6">
    <source>
        <dbReference type="ARBA" id="ARBA00023194"/>
    </source>
</evidence>
<dbReference type="InterPro" id="IPR014030">
    <property type="entry name" value="Ketoacyl_synth_N"/>
</dbReference>
<comment type="caution">
    <text evidence="13">The sequence shown here is derived from an EMBL/GenBank/DDBJ whole genome shotgun (WGS) entry which is preliminary data.</text>
</comment>
<dbReference type="SMART" id="SM00826">
    <property type="entry name" value="PKS_DH"/>
    <property type="match status" value="1"/>
</dbReference>
<dbReference type="InterPro" id="IPR049551">
    <property type="entry name" value="PKS_DH_C"/>
</dbReference>
<dbReference type="SUPFAM" id="SSF52151">
    <property type="entry name" value="FabD/lysophospholipase-like"/>
    <property type="match status" value="1"/>
</dbReference>
<dbReference type="InterPro" id="IPR006162">
    <property type="entry name" value="Ppantetheine_attach_site"/>
</dbReference>
<keyword evidence="14" id="KW-1185">Reference proteome</keyword>
<dbReference type="InterPro" id="IPR042104">
    <property type="entry name" value="PKS_dehydratase_sf"/>
</dbReference>
<dbReference type="InterPro" id="IPR050091">
    <property type="entry name" value="PKS_NRPS_Biosynth_Enz"/>
</dbReference>
<dbReference type="InterPro" id="IPR015083">
    <property type="entry name" value="NorB/c/GfsB-D-like_docking"/>
</dbReference>
<dbReference type="Pfam" id="PF08990">
    <property type="entry name" value="Docking"/>
    <property type="match status" value="1"/>
</dbReference>
<feature type="domain" description="PKS/mFAS DH" evidence="12">
    <location>
        <begin position="931"/>
        <end position="1205"/>
    </location>
</feature>
<keyword evidence="4" id="KW-0597">Phosphoprotein</keyword>
<dbReference type="InterPro" id="IPR018201">
    <property type="entry name" value="Ketoacyl_synth_AS"/>
</dbReference>
<dbReference type="SMART" id="SM00822">
    <property type="entry name" value="PKS_KR"/>
    <property type="match status" value="1"/>
</dbReference>
<dbReference type="PROSITE" id="PS00606">
    <property type="entry name" value="KS3_1"/>
    <property type="match status" value="1"/>
</dbReference>
<name>A0ABP7SHC1_9PSEU</name>
<dbReference type="Gene3D" id="3.40.47.10">
    <property type="match status" value="1"/>
</dbReference>
<evidence type="ECO:0000256" key="1">
    <source>
        <dbReference type="ARBA" id="ARBA00001957"/>
    </source>
</evidence>
<reference evidence="14" key="1">
    <citation type="journal article" date="2019" name="Int. J. Syst. Evol. Microbiol.">
        <title>The Global Catalogue of Microorganisms (GCM) 10K type strain sequencing project: providing services to taxonomists for standard genome sequencing and annotation.</title>
        <authorList>
            <consortium name="The Broad Institute Genomics Platform"/>
            <consortium name="The Broad Institute Genome Sequencing Center for Infectious Disease"/>
            <person name="Wu L."/>
            <person name="Ma J."/>
        </authorList>
    </citation>
    <scope>NUCLEOTIDE SEQUENCE [LARGE SCALE GENOMIC DNA]</scope>
    <source>
        <strain evidence="14">JCM 17342</strain>
    </source>
</reference>
<evidence type="ECO:0000256" key="9">
    <source>
        <dbReference type="PROSITE-ProRule" id="PRU01363"/>
    </source>
</evidence>
<evidence type="ECO:0000256" key="3">
    <source>
        <dbReference type="ARBA" id="ARBA00022450"/>
    </source>
</evidence>
<comment type="pathway">
    <text evidence="2">Antibiotic biosynthesis.</text>
</comment>
<dbReference type="SMART" id="SM00825">
    <property type="entry name" value="PKS_KS"/>
    <property type="match status" value="1"/>
</dbReference>
<dbReference type="Gene3D" id="3.40.366.10">
    <property type="entry name" value="Malonyl-Coenzyme A Acyl Carrier Protein, domain 2"/>
    <property type="match status" value="1"/>
</dbReference>
<dbReference type="PROSITE" id="PS52004">
    <property type="entry name" value="KS3_2"/>
    <property type="match status" value="1"/>
</dbReference>
<dbReference type="InterPro" id="IPR016039">
    <property type="entry name" value="Thiolase-like"/>
</dbReference>
<dbReference type="EMBL" id="BAABAL010000013">
    <property type="protein sequence ID" value="GAA4011756.1"/>
    <property type="molecule type" value="Genomic_DNA"/>
</dbReference>
<protein>
    <submittedName>
        <fullName evidence="13">Uncharacterized protein</fullName>
    </submittedName>
</protein>
<dbReference type="Pfam" id="PF14765">
    <property type="entry name" value="PS-DH"/>
    <property type="match status" value="1"/>
</dbReference>
<dbReference type="PROSITE" id="PS00012">
    <property type="entry name" value="PHOSPHOPANTETHEINE"/>
    <property type="match status" value="1"/>
</dbReference>
<keyword evidence="7" id="KW-0511">Multifunctional enzyme</keyword>
<dbReference type="InterPro" id="IPR036299">
    <property type="entry name" value="Polyketide_synth_docking_sf"/>
</dbReference>
<dbReference type="InterPro" id="IPR014031">
    <property type="entry name" value="Ketoacyl_synth_C"/>
</dbReference>
<dbReference type="Pfam" id="PF21089">
    <property type="entry name" value="PKS_DH_N"/>
    <property type="match status" value="1"/>
</dbReference>
<dbReference type="Pfam" id="PF00550">
    <property type="entry name" value="PP-binding"/>
    <property type="match status" value="1"/>
</dbReference>
<dbReference type="Proteomes" id="UP001501747">
    <property type="component" value="Unassembled WGS sequence"/>
</dbReference>
<keyword evidence="8" id="KW-0012">Acyltransferase</keyword>
<feature type="domain" description="Ketosynthase family 3 (KS3)" evidence="11">
    <location>
        <begin position="33"/>
        <end position="457"/>
    </location>
</feature>
<dbReference type="InterPro" id="IPR049900">
    <property type="entry name" value="PKS_mFAS_DH"/>
</dbReference>
<dbReference type="SUPFAM" id="SSF51735">
    <property type="entry name" value="NAD(P)-binding Rossmann-fold domains"/>
    <property type="match status" value="2"/>
</dbReference>
<dbReference type="Gene3D" id="1.10.1200.10">
    <property type="entry name" value="ACP-like"/>
    <property type="match status" value="1"/>
</dbReference>
<feature type="domain" description="Carrier" evidence="10">
    <location>
        <begin position="1635"/>
        <end position="1710"/>
    </location>
</feature>
<keyword evidence="3" id="KW-0596">Phosphopantetheine</keyword>
<dbReference type="InterPro" id="IPR020806">
    <property type="entry name" value="PKS_PP-bd"/>
</dbReference>
<dbReference type="Pfam" id="PF08659">
    <property type="entry name" value="KR"/>
    <property type="match status" value="1"/>
</dbReference>
<dbReference type="Pfam" id="PF00698">
    <property type="entry name" value="Acyl_transf_1"/>
    <property type="match status" value="1"/>
</dbReference>
<dbReference type="Pfam" id="PF02801">
    <property type="entry name" value="Ketoacyl-synt_C"/>
    <property type="match status" value="1"/>
</dbReference>
<evidence type="ECO:0000259" key="12">
    <source>
        <dbReference type="PROSITE" id="PS52019"/>
    </source>
</evidence>
<dbReference type="InterPro" id="IPR020841">
    <property type="entry name" value="PKS_Beta-ketoAc_synthase_dom"/>
</dbReference>
<dbReference type="InterPro" id="IPR036736">
    <property type="entry name" value="ACP-like_sf"/>
</dbReference>
<evidence type="ECO:0000256" key="2">
    <source>
        <dbReference type="ARBA" id="ARBA00004792"/>
    </source>
</evidence>
<dbReference type="InterPro" id="IPR009081">
    <property type="entry name" value="PP-bd_ACP"/>
</dbReference>
<dbReference type="SUPFAM" id="SSF53901">
    <property type="entry name" value="Thiolase-like"/>
    <property type="match status" value="1"/>
</dbReference>
<proteinExistence type="predicted"/>
<feature type="active site" description="Proton donor; for dehydratase activity" evidence="9">
    <location>
        <position position="1127"/>
    </location>
</feature>
<dbReference type="SUPFAM" id="SSF47336">
    <property type="entry name" value="ACP-like"/>
    <property type="match status" value="1"/>
</dbReference>
<feature type="region of interest" description="N-terminal hotdog fold" evidence="9">
    <location>
        <begin position="931"/>
        <end position="1054"/>
    </location>
</feature>
<dbReference type="InterPro" id="IPR020807">
    <property type="entry name" value="PKS_DH"/>
</dbReference>
<comment type="cofactor">
    <cofactor evidence="1">
        <name>pantetheine 4'-phosphate</name>
        <dbReference type="ChEBI" id="CHEBI:47942"/>
    </cofactor>
</comment>
<dbReference type="InterPro" id="IPR001227">
    <property type="entry name" value="Ac_transferase_dom_sf"/>
</dbReference>
<dbReference type="Pfam" id="PF16197">
    <property type="entry name" value="KAsynt_C_assoc"/>
    <property type="match status" value="1"/>
</dbReference>
<dbReference type="SMART" id="SM00827">
    <property type="entry name" value="PKS_AT"/>
    <property type="match status" value="1"/>
</dbReference>
<organism evidence="13 14">
    <name type="scientific">Allokutzneria multivorans</name>
    <dbReference type="NCBI Taxonomy" id="1142134"/>
    <lineage>
        <taxon>Bacteria</taxon>
        <taxon>Bacillati</taxon>
        <taxon>Actinomycetota</taxon>
        <taxon>Actinomycetes</taxon>
        <taxon>Pseudonocardiales</taxon>
        <taxon>Pseudonocardiaceae</taxon>
        <taxon>Allokutzneria</taxon>
    </lineage>
</organism>
<evidence type="ECO:0000313" key="13">
    <source>
        <dbReference type="EMBL" id="GAA4011756.1"/>
    </source>
</evidence>
<dbReference type="SUPFAM" id="SSF101173">
    <property type="entry name" value="Docking domain B of the erythromycin polyketide synthase (DEBS)"/>
    <property type="match status" value="1"/>
</dbReference>
<dbReference type="InterPro" id="IPR032821">
    <property type="entry name" value="PKS_assoc"/>
</dbReference>
<dbReference type="Pfam" id="PF00109">
    <property type="entry name" value="ketoacyl-synt"/>
    <property type="match status" value="1"/>
</dbReference>
<dbReference type="InterPro" id="IPR016035">
    <property type="entry name" value="Acyl_Trfase/lysoPLipase"/>
</dbReference>
<dbReference type="Gene3D" id="3.40.50.720">
    <property type="entry name" value="NAD(P)-binding Rossmann-like Domain"/>
    <property type="match status" value="1"/>
</dbReference>
<dbReference type="InterPro" id="IPR013968">
    <property type="entry name" value="PKS_KR"/>
</dbReference>
<evidence type="ECO:0000256" key="4">
    <source>
        <dbReference type="ARBA" id="ARBA00022553"/>
    </source>
</evidence>
<dbReference type="PROSITE" id="PS50075">
    <property type="entry name" value="CARRIER"/>
    <property type="match status" value="1"/>
</dbReference>
<dbReference type="SMART" id="SM01294">
    <property type="entry name" value="PKS_PP_betabranch"/>
    <property type="match status" value="1"/>
</dbReference>